<dbReference type="Pfam" id="PF04313">
    <property type="entry name" value="HSDR_N"/>
    <property type="match status" value="1"/>
</dbReference>
<keyword evidence="15" id="KW-1185">Reference proteome</keyword>
<evidence type="ECO:0000256" key="8">
    <source>
        <dbReference type="ARBA" id="ARBA00022801"/>
    </source>
</evidence>
<dbReference type="PROSITE" id="PS51192">
    <property type="entry name" value="HELICASE_ATP_BIND_1"/>
    <property type="match status" value="1"/>
</dbReference>
<organism evidence="14 15">
    <name type="scientific">Actinomadura chokoriensis</name>
    <dbReference type="NCBI Taxonomy" id="454156"/>
    <lineage>
        <taxon>Bacteria</taxon>
        <taxon>Bacillati</taxon>
        <taxon>Actinomycetota</taxon>
        <taxon>Actinomycetes</taxon>
        <taxon>Streptosporangiales</taxon>
        <taxon>Thermomonosporaceae</taxon>
        <taxon>Actinomadura</taxon>
    </lineage>
</organism>
<dbReference type="InterPro" id="IPR021810">
    <property type="entry name" value="T1RH-like_C"/>
</dbReference>
<dbReference type="CDD" id="cd18800">
    <property type="entry name" value="SF2_C_EcoR124I-like"/>
    <property type="match status" value="1"/>
</dbReference>
<dbReference type="NCBIfam" id="TIGR00348">
    <property type="entry name" value="hsdR"/>
    <property type="match status" value="1"/>
</dbReference>
<keyword evidence="8 11" id="KW-0378">Hydrolase</keyword>
<evidence type="ECO:0000259" key="13">
    <source>
        <dbReference type="PROSITE" id="PS51192"/>
    </source>
</evidence>
<keyword evidence="4" id="KW-0540">Nuclease</keyword>
<evidence type="ECO:0000313" key="14">
    <source>
        <dbReference type="EMBL" id="MFA1559368.1"/>
    </source>
</evidence>
<dbReference type="InterPro" id="IPR014001">
    <property type="entry name" value="Helicase_ATP-bd"/>
</dbReference>
<comment type="subunit">
    <text evidence="3 11">The type I restriction/modification system is composed of three polypeptides R, M and S.</text>
</comment>
<dbReference type="RefSeq" id="WP_371946385.1">
    <property type="nucleotide sequence ID" value="NZ_JAXCEH010000050.1"/>
</dbReference>
<evidence type="ECO:0000256" key="2">
    <source>
        <dbReference type="ARBA" id="ARBA00008598"/>
    </source>
</evidence>
<evidence type="ECO:0000256" key="5">
    <source>
        <dbReference type="ARBA" id="ARBA00022741"/>
    </source>
</evidence>
<dbReference type="InterPro" id="IPR055180">
    <property type="entry name" value="HsdR_RecA-like_helicase_dom_2"/>
</dbReference>
<evidence type="ECO:0000256" key="3">
    <source>
        <dbReference type="ARBA" id="ARBA00011296"/>
    </source>
</evidence>
<proteinExistence type="inferred from homology"/>
<dbReference type="CDD" id="cd22332">
    <property type="entry name" value="HsdR_N"/>
    <property type="match status" value="1"/>
</dbReference>
<dbReference type="Pfam" id="PF18766">
    <property type="entry name" value="SWI2_SNF2"/>
    <property type="match status" value="1"/>
</dbReference>
<evidence type="ECO:0000256" key="1">
    <source>
        <dbReference type="ARBA" id="ARBA00000851"/>
    </source>
</evidence>
<dbReference type="InterPro" id="IPR051268">
    <property type="entry name" value="Type-I_R_enzyme_R_subunit"/>
</dbReference>
<dbReference type="Gene3D" id="3.40.50.300">
    <property type="entry name" value="P-loop containing nucleotide triphosphate hydrolases"/>
    <property type="match status" value="3"/>
</dbReference>
<evidence type="ECO:0000313" key="15">
    <source>
        <dbReference type="Proteomes" id="UP001569904"/>
    </source>
</evidence>
<evidence type="ECO:0000256" key="9">
    <source>
        <dbReference type="ARBA" id="ARBA00022840"/>
    </source>
</evidence>
<name>A0ABV4RAY7_9ACTN</name>
<reference evidence="14 15" key="1">
    <citation type="submission" date="2023-11" db="EMBL/GenBank/DDBJ databases">
        <title>Actinomadura monticuli sp. nov., isolated from volcanic ash.</title>
        <authorList>
            <person name="Lee S.D."/>
            <person name="Yang H."/>
            <person name="Kim I.S."/>
        </authorList>
    </citation>
    <scope>NUCLEOTIDE SEQUENCE [LARGE SCALE GENOMIC DNA]</scope>
    <source>
        <strain evidence="14 15">DSM 45346</strain>
    </source>
</reference>
<dbReference type="EMBL" id="JAXCEH010000050">
    <property type="protein sequence ID" value="MFA1559368.1"/>
    <property type="molecule type" value="Genomic_DNA"/>
</dbReference>
<keyword evidence="10 11" id="KW-0238">DNA-binding</keyword>
<comment type="caution">
    <text evidence="14">The sequence shown here is derived from an EMBL/GenBank/DDBJ whole genome shotgun (WGS) entry which is preliminary data.</text>
</comment>
<dbReference type="Proteomes" id="UP001569904">
    <property type="component" value="Unassembled WGS sequence"/>
</dbReference>
<protein>
    <recommendedName>
        <fullName evidence="11">Type I restriction enzyme endonuclease subunit</fullName>
        <shortName evidence="11">R protein</shortName>
        <ecNumber evidence="11">3.1.21.3</ecNumber>
    </recommendedName>
</protein>
<sequence>MSGYSEADLEYDVLEVLGELGWEPREGKQIAPGSGERESWAEVIIPARLREAVARINPGLPAQAVDDAVKLVLDFESQDLHSENFRIHQLLTKGIRGVSFTDKFGAEQNPTIHLVNRADPYRNDFMAARQVTVVNAGNKDIKVRFDVVLYLNGLPVAVVELKKPSDPNATIPAAKAQLDTYSSPKEVWAAFRANVICLVSDGVEARYGTAFTPWNHYAPWKVDEAGVEIADPGTWETSELYLALHGLFDARRFLDLLDGYVGFARSDEGLRKVIAKPHQYFAVDVAVRKTIEAVRSHGKAGVVWHTQGSGKSLEMEFYSGRVLKHSALGNPTIVVITDRTDLDDQLFQAFHASELLPEKPVPVTSRDQLRTELTNRRTGGVYFTTLQKFGKTKAEKDAGTPHPLLSDRRNVIVIVDEAHRSHYDDLDGYARHLRDALPNATMIAFTGTPIRTAEKDTTQVFGDVLATYDLTQAVKDGATVPVYYESRLIPVHLPRDLDAEELDETVDKATEGLDDSERKQVEQAAAVMTSVYGAPERLKQLASDIVAHWETRSTAMQEFIDASGKAMIVCGTREICAALYRQIIAIRQDWHSDAVTGGKIKVVYSSGPTDPEELREHRLRPSEHKTIQRRMKDADDELELIIVKDMLLTGFDAPPLHTLYLDRSMRGAQLMQTLARVNRTYKNKQDGLMVGYAPLHDNLLEALAEYTVNDQQSKPMGRELDDEQQGAIAKVRDILDVLGNVHLAGFPWREGLAAGNPQAWRDTVTGAASFLRDPKNPGNQVDEEAEQREPTLKERFAAESARLSRFYGLCGGTGLLNDVKDNIRFFKDVRTVMAKFDAADRVANGRPIPADIELYLKQVTAGAIEADAVTDLFSEAGLRRPDLSDLDEKYLKQVQAAKHPVLAIEALRRLVQQEMRKVTKHNIVRQQSFSDRLIDLMRKYTNQNLSAAEIIARLIEMAKEVSADAGRGARFTPELSPDELAFFDAVAEKDTVKDLMGEGDRSVGEEKLAAIARDLVIAVRTNLSVDWSARDDVQARLRSIIKRLLAKHGYPPEEEREAIDKVIQQLETFADEWTPAT</sequence>
<gene>
    <name evidence="14" type="ORF">SM436_37240</name>
</gene>
<dbReference type="EC" id="3.1.21.3" evidence="11"/>
<keyword evidence="7 14" id="KW-0255">Endonuclease</keyword>
<evidence type="ECO:0000256" key="12">
    <source>
        <dbReference type="SAM" id="MobiDB-lite"/>
    </source>
</evidence>
<evidence type="ECO:0000256" key="6">
    <source>
        <dbReference type="ARBA" id="ARBA00022747"/>
    </source>
</evidence>
<dbReference type="InterPro" id="IPR040980">
    <property type="entry name" value="SWI2_SNF2"/>
</dbReference>
<dbReference type="GO" id="GO:0009035">
    <property type="term" value="F:type I site-specific deoxyribonuclease activity"/>
    <property type="evidence" value="ECO:0007669"/>
    <property type="project" value="UniProtKB-EC"/>
</dbReference>
<comment type="catalytic activity">
    <reaction evidence="1 11">
        <text>Endonucleolytic cleavage of DNA to give random double-stranded fragments with terminal 5'-phosphates, ATP is simultaneously hydrolyzed.</text>
        <dbReference type="EC" id="3.1.21.3"/>
    </reaction>
</comment>
<keyword evidence="9 11" id="KW-0067">ATP-binding</keyword>
<comment type="function">
    <text evidence="11">Subunit R is required for both nuclease and ATPase activities, but not for modification.</text>
</comment>
<dbReference type="InterPro" id="IPR007409">
    <property type="entry name" value="Restrct_endonuc_type1_HsdR_N"/>
</dbReference>
<feature type="region of interest" description="Disordered" evidence="12">
    <location>
        <begin position="769"/>
        <end position="788"/>
    </location>
</feature>
<dbReference type="Pfam" id="PF22679">
    <property type="entry name" value="T1R_D3-like"/>
    <property type="match status" value="1"/>
</dbReference>
<dbReference type="Gene3D" id="3.90.1570.50">
    <property type="match status" value="1"/>
</dbReference>
<feature type="domain" description="Helicase ATP-binding" evidence="13">
    <location>
        <begin position="292"/>
        <end position="467"/>
    </location>
</feature>
<keyword evidence="6 11" id="KW-0680">Restriction system</keyword>
<dbReference type="SMART" id="SM00487">
    <property type="entry name" value="DEXDc"/>
    <property type="match status" value="1"/>
</dbReference>
<dbReference type="InterPro" id="IPR004473">
    <property type="entry name" value="Restrct_endonuc_typeI_HsdR"/>
</dbReference>
<dbReference type="Pfam" id="PF11867">
    <property type="entry name" value="T1RH-like_C"/>
    <property type="match status" value="1"/>
</dbReference>
<dbReference type="PANTHER" id="PTHR30195:SF15">
    <property type="entry name" value="TYPE I RESTRICTION ENZYME HINDI ENDONUCLEASE SUBUNIT"/>
    <property type="match status" value="1"/>
</dbReference>
<comment type="similarity">
    <text evidence="2 11">Belongs to the HsdR family.</text>
</comment>
<evidence type="ECO:0000256" key="7">
    <source>
        <dbReference type="ARBA" id="ARBA00022759"/>
    </source>
</evidence>
<dbReference type="PANTHER" id="PTHR30195">
    <property type="entry name" value="TYPE I SITE-SPECIFIC DEOXYRIBONUCLEASE PROTEIN SUBUNIT M AND R"/>
    <property type="match status" value="1"/>
</dbReference>
<keyword evidence="5 11" id="KW-0547">Nucleotide-binding</keyword>
<evidence type="ECO:0000256" key="10">
    <source>
        <dbReference type="ARBA" id="ARBA00023125"/>
    </source>
</evidence>
<accession>A0ABV4RAY7</accession>
<evidence type="ECO:0000256" key="4">
    <source>
        <dbReference type="ARBA" id="ARBA00022722"/>
    </source>
</evidence>
<evidence type="ECO:0000256" key="11">
    <source>
        <dbReference type="RuleBase" id="RU364115"/>
    </source>
</evidence>
<dbReference type="SUPFAM" id="SSF52540">
    <property type="entry name" value="P-loop containing nucleoside triphosphate hydrolases"/>
    <property type="match status" value="2"/>
</dbReference>
<dbReference type="InterPro" id="IPR027417">
    <property type="entry name" value="P-loop_NTPase"/>
</dbReference>